<evidence type="ECO:0000313" key="2">
    <source>
        <dbReference type="Proteomes" id="UP001237642"/>
    </source>
</evidence>
<gene>
    <name evidence="1" type="ORF">POM88_000548</name>
</gene>
<dbReference type="AlphaFoldDB" id="A0AAD8JBR6"/>
<evidence type="ECO:0008006" key="3">
    <source>
        <dbReference type="Google" id="ProtNLM"/>
    </source>
</evidence>
<keyword evidence="2" id="KW-1185">Reference proteome</keyword>
<comment type="caution">
    <text evidence="1">The sequence shown here is derived from an EMBL/GenBank/DDBJ whole genome shotgun (WGS) entry which is preliminary data.</text>
</comment>
<dbReference type="Proteomes" id="UP001237642">
    <property type="component" value="Unassembled WGS sequence"/>
</dbReference>
<reference evidence="1" key="2">
    <citation type="submission" date="2023-05" db="EMBL/GenBank/DDBJ databases">
        <authorList>
            <person name="Schelkunov M.I."/>
        </authorList>
    </citation>
    <scope>NUCLEOTIDE SEQUENCE</scope>
    <source>
        <strain evidence="1">Hsosn_3</strain>
        <tissue evidence="1">Leaf</tissue>
    </source>
</reference>
<dbReference type="InterPro" id="IPR053151">
    <property type="entry name" value="RNase_H-like"/>
</dbReference>
<name>A0AAD8JBR6_9APIA</name>
<dbReference type="InterPro" id="IPR044730">
    <property type="entry name" value="RNase_H-like_dom_plant"/>
</dbReference>
<dbReference type="PANTHER" id="PTHR47723:SF19">
    <property type="entry name" value="POLYNUCLEOTIDYL TRANSFERASE, RIBONUCLEASE H-LIKE SUPERFAMILY PROTEIN"/>
    <property type="match status" value="1"/>
</dbReference>
<protein>
    <recommendedName>
        <fullName evidence="3">RNase H type-1 domain-containing protein</fullName>
    </recommendedName>
</protein>
<dbReference type="EMBL" id="JAUIZM010000001">
    <property type="protein sequence ID" value="KAK1400943.1"/>
    <property type="molecule type" value="Genomic_DNA"/>
</dbReference>
<sequence length="303" mass="34099">MGNIDGSFRSLSKDMYEAGVGGLIRDSKEKIIMKFSGPTLACNAFESEVAALGKIIEIISSSDFSKENFLIFSDNSQLVNLAMSSQEELKAYLPFHIKIPIYAMENVNIRWEMPRKGFVKINVCGYFSDQPLENGNRSGIGVVIRSSSGSILRMYAGSFQIDDRRLNEFYAFLEGMKRAYYADFPREDRNFLKDVRLADAVDNDLASYLAEYGAAHWTTMVRIKKSFGRVHELWNHDMGLGPVLPLVEIVGEDDLVPEVVEPEFDPPMVEAMIDEEDTKEVVQMVNDQEVVVGMENQTVNMAA</sequence>
<dbReference type="PANTHER" id="PTHR47723">
    <property type="entry name" value="OS05G0353850 PROTEIN"/>
    <property type="match status" value="1"/>
</dbReference>
<proteinExistence type="predicted"/>
<dbReference type="CDD" id="cd06222">
    <property type="entry name" value="RNase_H_like"/>
    <property type="match status" value="1"/>
</dbReference>
<reference evidence="1" key="1">
    <citation type="submission" date="2023-02" db="EMBL/GenBank/DDBJ databases">
        <title>Genome of toxic invasive species Heracleum sosnowskyi carries increased number of genes despite the absence of recent whole-genome duplications.</title>
        <authorList>
            <person name="Schelkunov M."/>
            <person name="Shtratnikova V."/>
            <person name="Makarenko M."/>
            <person name="Klepikova A."/>
            <person name="Omelchenko D."/>
            <person name="Novikova G."/>
            <person name="Obukhova E."/>
            <person name="Bogdanov V."/>
            <person name="Penin A."/>
            <person name="Logacheva M."/>
        </authorList>
    </citation>
    <scope>NUCLEOTIDE SEQUENCE</scope>
    <source>
        <strain evidence="1">Hsosn_3</strain>
        <tissue evidence="1">Leaf</tissue>
    </source>
</reference>
<organism evidence="1 2">
    <name type="scientific">Heracleum sosnowskyi</name>
    <dbReference type="NCBI Taxonomy" id="360622"/>
    <lineage>
        <taxon>Eukaryota</taxon>
        <taxon>Viridiplantae</taxon>
        <taxon>Streptophyta</taxon>
        <taxon>Embryophyta</taxon>
        <taxon>Tracheophyta</taxon>
        <taxon>Spermatophyta</taxon>
        <taxon>Magnoliopsida</taxon>
        <taxon>eudicotyledons</taxon>
        <taxon>Gunneridae</taxon>
        <taxon>Pentapetalae</taxon>
        <taxon>asterids</taxon>
        <taxon>campanulids</taxon>
        <taxon>Apiales</taxon>
        <taxon>Apiaceae</taxon>
        <taxon>Apioideae</taxon>
        <taxon>apioid superclade</taxon>
        <taxon>Tordylieae</taxon>
        <taxon>Tordyliinae</taxon>
        <taxon>Heracleum</taxon>
    </lineage>
</organism>
<accession>A0AAD8JBR6</accession>
<evidence type="ECO:0000313" key="1">
    <source>
        <dbReference type="EMBL" id="KAK1400943.1"/>
    </source>
</evidence>